<keyword evidence="2" id="KW-1185">Reference proteome</keyword>
<dbReference type="AlphaFoldDB" id="A0AAV6GVR5"/>
<reference evidence="1" key="1">
    <citation type="submission" date="2020-10" db="EMBL/GenBank/DDBJ databases">
        <title>Chromosome-scale genome assembly of the Allis shad, Alosa alosa.</title>
        <authorList>
            <person name="Margot Z."/>
            <person name="Christophe K."/>
            <person name="Cabau C."/>
            <person name="Louis A."/>
            <person name="Berthelot C."/>
            <person name="Parey E."/>
            <person name="Roest Crollius H."/>
            <person name="Montfort J."/>
            <person name="Robinson-Rechavi M."/>
            <person name="Bucao C."/>
            <person name="Bouchez O."/>
            <person name="Gislard M."/>
            <person name="Lluch J."/>
            <person name="Milhes M."/>
            <person name="Lampietro C."/>
            <person name="Lopez Roques C."/>
            <person name="Donnadieu C."/>
            <person name="Braasch I."/>
            <person name="Desvignes T."/>
            <person name="Postlethwait J."/>
            <person name="Bobe J."/>
            <person name="Guiguen Y."/>
        </authorList>
    </citation>
    <scope>NUCLEOTIDE SEQUENCE</scope>
    <source>
        <strain evidence="1">M-15738</strain>
        <tissue evidence="1">Blood</tissue>
    </source>
</reference>
<comment type="caution">
    <text evidence="1">The sequence shown here is derived from an EMBL/GenBank/DDBJ whole genome shotgun (WGS) entry which is preliminary data.</text>
</comment>
<sequence length="70" mass="8288">MHPVYEWLRMGSDYHSRGIFFGIIYLHRGLLLVSERVVLPRETDKLWKNPHPDTLTYFLLKTPEALGHQP</sequence>
<gene>
    <name evidence="1" type="ORF">AALO_G00105190</name>
</gene>
<dbReference type="EMBL" id="JADWDJ010000007">
    <property type="protein sequence ID" value="KAG5279015.1"/>
    <property type="molecule type" value="Genomic_DNA"/>
</dbReference>
<organism evidence="1 2">
    <name type="scientific">Alosa alosa</name>
    <name type="common">allis shad</name>
    <dbReference type="NCBI Taxonomy" id="278164"/>
    <lineage>
        <taxon>Eukaryota</taxon>
        <taxon>Metazoa</taxon>
        <taxon>Chordata</taxon>
        <taxon>Craniata</taxon>
        <taxon>Vertebrata</taxon>
        <taxon>Euteleostomi</taxon>
        <taxon>Actinopterygii</taxon>
        <taxon>Neopterygii</taxon>
        <taxon>Teleostei</taxon>
        <taxon>Clupei</taxon>
        <taxon>Clupeiformes</taxon>
        <taxon>Clupeoidei</taxon>
        <taxon>Clupeidae</taxon>
        <taxon>Alosa</taxon>
    </lineage>
</organism>
<protein>
    <submittedName>
        <fullName evidence="1">Uncharacterized protein</fullName>
    </submittedName>
</protein>
<accession>A0AAV6GVR5</accession>
<evidence type="ECO:0000313" key="2">
    <source>
        <dbReference type="Proteomes" id="UP000823561"/>
    </source>
</evidence>
<name>A0AAV6GVR5_9TELE</name>
<dbReference type="Proteomes" id="UP000823561">
    <property type="component" value="Chromosome 7"/>
</dbReference>
<proteinExistence type="predicted"/>
<evidence type="ECO:0000313" key="1">
    <source>
        <dbReference type="EMBL" id="KAG5279015.1"/>
    </source>
</evidence>